<gene>
    <name evidence="1" type="ORF">LZC95_14290</name>
</gene>
<accession>A0ABZ2KH37</accession>
<keyword evidence="2" id="KW-1185">Reference proteome</keyword>
<organism evidence="1 2">
    <name type="scientific">Pendulispora brunnea</name>
    <dbReference type="NCBI Taxonomy" id="2905690"/>
    <lineage>
        <taxon>Bacteria</taxon>
        <taxon>Pseudomonadati</taxon>
        <taxon>Myxococcota</taxon>
        <taxon>Myxococcia</taxon>
        <taxon>Myxococcales</taxon>
        <taxon>Sorangiineae</taxon>
        <taxon>Pendulisporaceae</taxon>
        <taxon>Pendulispora</taxon>
    </lineage>
</organism>
<evidence type="ECO:0000313" key="2">
    <source>
        <dbReference type="Proteomes" id="UP001379533"/>
    </source>
</evidence>
<reference evidence="1 2" key="1">
    <citation type="submission" date="2021-12" db="EMBL/GenBank/DDBJ databases">
        <title>Discovery of the Pendulisporaceae a myxobacterial family with distinct sporulation behavior and unique specialized metabolism.</title>
        <authorList>
            <person name="Garcia R."/>
            <person name="Popoff A."/>
            <person name="Bader C.D."/>
            <person name="Loehr J."/>
            <person name="Walesch S."/>
            <person name="Walt C."/>
            <person name="Boldt J."/>
            <person name="Bunk B."/>
            <person name="Haeckl F.J.F.P.J."/>
            <person name="Gunesch A.P."/>
            <person name="Birkelbach J."/>
            <person name="Nuebel U."/>
            <person name="Pietschmann T."/>
            <person name="Bach T."/>
            <person name="Mueller R."/>
        </authorList>
    </citation>
    <scope>NUCLEOTIDE SEQUENCE [LARGE SCALE GENOMIC DNA]</scope>
    <source>
        <strain evidence="1 2">MSr12523</strain>
    </source>
</reference>
<name>A0ABZ2KH37_9BACT</name>
<evidence type="ECO:0000313" key="1">
    <source>
        <dbReference type="EMBL" id="WXA97997.1"/>
    </source>
</evidence>
<dbReference type="Proteomes" id="UP001379533">
    <property type="component" value="Chromosome"/>
</dbReference>
<sequence>MINTVGRWMIFRNYNWPISVRNKLFRVYANLLRMRKPASPIKAALTAAGYDRFDANPARANSIDKFVRCDLNVGDLLGPFGTPKALRTRSRGLHDLRALNVMPAGCCSPIDEWTWRFDGKTYVSFSKRKVKQTCPLDPSPPACSPNPP</sequence>
<proteinExistence type="predicted"/>
<protein>
    <submittedName>
        <fullName evidence="1">Uncharacterized protein</fullName>
    </submittedName>
</protein>
<dbReference type="EMBL" id="CP089982">
    <property type="protein sequence ID" value="WXA97997.1"/>
    <property type="molecule type" value="Genomic_DNA"/>
</dbReference>
<dbReference type="RefSeq" id="WP_394848614.1">
    <property type="nucleotide sequence ID" value="NZ_CP089982.1"/>
</dbReference>